<dbReference type="PATRIC" id="fig|273035.7.peg.1890"/>
<dbReference type="KEGG" id="skn:SKUN_001535"/>
<evidence type="ECO:0000256" key="1">
    <source>
        <dbReference type="SAM" id="Coils"/>
    </source>
</evidence>
<dbReference type="OrthoDB" id="391182at2"/>
<dbReference type="RefSeq" id="WP_053391427.1">
    <property type="nucleotide sequence ID" value="NZ_CP010899.1"/>
</dbReference>
<protein>
    <submittedName>
        <fullName evidence="2">Uncharacterized protein</fullName>
    </submittedName>
</protein>
<sequence length="225" mass="26350">MDVIKSENQINQIIKTNKDLDDFKNKDEFIISTLKKCVANNLLFLKNIDNDLKNLNNLIKNINNFQVNNKSDADYGTELKILLKSTIKKIITPIVNNRSELKIIDSLYRYITKSFEKLETDVIQIEILTKQINWMNAAENQLKELNNNKENNLISEILNKEDIKVKGLKTRWDLKINIIDIEKVPEKFIIKTIDEEAIKKAIKENNNEIPNINGLEILYEKKHHF</sequence>
<feature type="coiled-coil region" evidence="1">
    <location>
        <begin position="128"/>
        <end position="155"/>
    </location>
</feature>
<reference evidence="2 3" key="1">
    <citation type="journal article" date="2015" name="Genome Announc.">
        <title>Complete Genome Sequence of Spiroplasma kunkelii Strain CR2-3x, Causal Agent of Corn Stunt Disease in Zea mays L.</title>
        <authorList>
            <person name="Davis R.E."/>
            <person name="Shao J."/>
            <person name="Dally E.L."/>
            <person name="Zhao Y."/>
            <person name="Gasparich G.E."/>
            <person name="Gaynor B.J."/>
            <person name="Athey J.C."/>
            <person name="Harrison N.A."/>
            <person name="Donofrio N."/>
        </authorList>
    </citation>
    <scope>NUCLEOTIDE SEQUENCE [LARGE SCALE GENOMIC DNA]</scope>
    <source>
        <strain evidence="2 3">CR2-3x</strain>
    </source>
</reference>
<dbReference type="STRING" id="273035.SKUN_001535"/>
<dbReference type="AlphaFoldDB" id="A0A0K2JIY4"/>
<dbReference type="GeneID" id="54239447"/>
<accession>A0A0K2JIY4</accession>
<proteinExistence type="predicted"/>
<name>A0A0K2JIY4_SPIKU</name>
<dbReference type="EMBL" id="CP010899">
    <property type="protein sequence ID" value="ALA98393.1"/>
    <property type="molecule type" value="Genomic_DNA"/>
</dbReference>
<keyword evidence="1" id="KW-0175">Coiled coil</keyword>
<keyword evidence="3" id="KW-1185">Reference proteome</keyword>
<organism evidence="2 3">
    <name type="scientific">Spiroplasma kunkelii CR2-3x</name>
    <dbReference type="NCBI Taxonomy" id="273035"/>
    <lineage>
        <taxon>Bacteria</taxon>
        <taxon>Bacillati</taxon>
        <taxon>Mycoplasmatota</taxon>
        <taxon>Mollicutes</taxon>
        <taxon>Entomoplasmatales</taxon>
        <taxon>Spiroplasmataceae</taxon>
        <taxon>Spiroplasma</taxon>
    </lineage>
</organism>
<evidence type="ECO:0000313" key="3">
    <source>
        <dbReference type="Proteomes" id="UP000062963"/>
    </source>
</evidence>
<dbReference type="Proteomes" id="UP000062963">
    <property type="component" value="Chromosome"/>
</dbReference>
<gene>
    <name evidence="2" type="ORF">SKUN_001535</name>
</gene>
<evidence type="ECO:0000313" key="2">
    <source>
        <dbReference type="EMBL" id="ALA98393.1"/>
    </source>
</evidence>